<keyword evidence="3" id="KW-1185">Reference proteome</keyword>
<proteinExistence type="predicted"/>
<keyword evidence="1" id="KW-0812">Transmembrane</keyword>
<comment type="caution">
    <text evidence="2">The sequence shown here is derived from an EMBL/GenBank/DDBJ whole genome shotgun (WGS) entry which is preliminary data.</text>
</comment>
<feature type="transmembrane region" description="Helical" evidence="1">
    <location>
        <begin position="20"/>
        <end position="38"/>
    </location>
</feature>
<accession>A0ABW1U4R8</accession>
<dbReference type="Proteomes" id="UP001596270">
    <property type="component" value="Unassembled WGS sequence"/>
</dbReference>
<evidence type="ECO:0000313" key="2">
    <source>
        <dbReference type="EMBL" id="MFC6284906.1"/>
    </source>
</evidence>
<sequence length="55" mass="5732">MATAILISVFSYANFGVSGSYLQLVAGMVLAVVTYGLLRVGAEIVEVVADTLLPK</sequence>
<name>A0ABW1U4R8_9BURK</name>
<dbReference type="EMBL" id="JBHSRS010000084">
    <property type="protein sequence ID" value="MFC6284906.1"/>
    <property type="molecule type" value="Genomic_DNA"/>
</dbReference>
<keyword evidence="1" id="KW-1133">Transmembrane helix</keyword>
<evidence type="ECO:0000256" key="1">
    <source>
        <dbReference type="SAM" id="Phobius"/>
    </source>
</evidence>
<evidence type="ECO:0000313" key="3">
    <source>
        <dbReference type="Proteomes" id="UP001596270"/>
    </source>
</evidence>
<reference evidence="3" key="1">
    <citation type="journal article" date="2019" name="Int. J. Syst. Evol. Microbiol.">
        <title>The Global Catalogue of Microorganisms (GCM) 10K type strain sequencing project: providing services to taxonomists for standard genome sequencing and annotation.</title>
        <authorList>
            <consortium name="The Broad Institute Genomics Platform"/>
            <consortium name="The Broad Institute Genome Sequencing Center for Infectious Disease"/>
            <person name="Wu L."/>
            <person name="Ma J."/>
        </authorList>
    </citation>
    <scope>NUCLEOTIDE SEQUENCE [LARGE SCALE GENOMIC DNA]</scope>
    <source>
        <strain evidence="3">CCUG 39402</strain>
    </source>
</reference>
<organism evidence="2 3">
    <name type="scientific">Polaromonas aquatica</name>
    <dbReference type="NCBI Taxonomy" id="332657"/>
    <lineage>
        <taxon>Bacteria</taxon>
        <taxon>Pseudomonadati</taxon>
        <taxon>Pseudomonadota</taxon>
        <taxon>Betaproteobacteria</taxon>
        <taxon>Burkholderiales</taxon>
        <taxon>Comamonadaceae</taxon>
        <taxon>Polaromonas</taxon>
    </lineage>
</organism>
<gene>
    <name evidence="2" type="ORF">ACFQND_27080</name>
</gene>
<protein>
    <submittedName>
        <fullName evidence="2">Uncharacterized protein</fullName>
    </submittedName>
</protein>
<keyword evidence="1" id="KW-0472">Membrane</keyword>